<dbReference type="Pfam" id="PF04149">
    <property type="entry name" value="DUF397"/>
    <property type="match status" value="1"/>
</dbReference>
<dbReference type="Proteomes" id="UP000181942">
    <property type="component" value="Unassembled WGS sequence"/>
</dbReference>
<sequence length="65" mass="7064">MSTDEASPELAWFKSSYSGAEGGECLEIATTSRIVHVRDSKEPARAQLAFLPTEWAAFVDFAAGR</sequence>
<dbReference type="OrthoDB" id="4562195at2"/>
<feature type="domain" description="DUF397" evidence="1">
    <location>
        <begin position="10"/>
        <end position="61"/>
    </location>
</feature>
<evidence type="ECO:0000313" key="3">
    <source>
        <dbReference type="Proteomes" id="UP000181942"/>
    </source>
</evidence>
<dbReference type="InterPro" id="IPR007278">
    <property type="entry name" value="DUF397"/>
</dbReference>
<proteinExistence type="predicted"/>
<evidence type="ECO:0000313" key="2">
    <source>
        <dbReference type="EMBL" id="SFE77891.1"/>
    </source>
</evidence>
<reference evidence="2 3" key="1">
    <citation type="submission" date="2016-10" db="EMBL/GenBank/DDBJ databases">
        <authorList>
            <person name="de Groot N.N."/>
        </authorList>
    </citation>
    <scope>NUCLEOTIDE SEQUENCE [LARGE SCALE GENOMIC DNA]</scope>
    <source>
        <strain evidence="2 3">OK461</strain>
    </source>
</reference>
<accession>A0A1I2DBT5</accession>
<dbReference type="RefSeq" id="WP_075026548.1">
    <property type="nucleotide sequence ID" value="NZ_FONR01000002.1"/>
</dbReference>
<organism evidence="2 3">
    <name type="scientific">Streptomyces mirabilis</name>
    <dbReference type="NCBI Taxonomy" id="68239"/>
    <lineage>
        <taxon>Bacteria</taxon>
        <taxon>Bacillati</taxon>
        <taxon>Actinomycetota</taxon>
        <taxon>Actinomycetes</taxon>
        <taxon>Kitasatosporales</taxon>
        <taxon>Streptomycetaceae</taxon>
        <taxon>Streptomyces</taxon>
    </lineage>
</organism>
<name>A0A1I2DBT5_9ACTN</name>
<dbReference type="AlphaFoldDB" id="A0A1I2DBT5"/>
<evidence type="ECO:0000259" key="1">
    <source>
        <dbReference type="Pfam" id="PF04149"/>
    </source>
</evidence>
<gene>
    <name evidence="2" type="ORF">SAMN02787118_102596</name>
</gene>
<dbReference type="EMBL" id="FONR01000002">
    <property type="protein sequence ID" value="SFE77891.1"/>
    <property type="molecule type" value="Genomic_DNA"/>
</dbReference>
<protein>
    <recommendedName>
        <fullName evidence="1">DUF397 domain-containing protein</fullName>
    </recommendedName>
</protein>